<feature type="region of interest" description="Disordered" evidence="1">
    <location>
        <begin position="1"/>
        <end position="89"/>
    </location>
</feature>
<protein>
    <submittedName>
        <fullName evidence="2">Uncharacterized protein</fullName>
    </submittedName>
</protein>
<name>A0A6G1E498_9ORYZ</name>
<reference evidence="2 3" key="1">
    <citation type="submission" date="2019-11" db="EMBL/GenBank/DDBJ databases">
        <title>Whole genome sequence of Oryza granulata.</title>
        <authorList>
            <person name="Li W."/>
        </authorList>
    </citation>
    <scope>NUCLEOTIDE SEQUENCE [LARGE SCALE GENOMIC DNA]</scope>
    <source>
        <strain evidence="3">cv. Menghai</strain>
        <tissue evidence="2">Leaf</tissue>
    </source>
</reference>
<proteinExistence type="predicted"/>
<gene>
    <name evidence="2" type="ORF">E2562_026071</name>
</gene>
<sequence length="89" mass="9693">MAWIRSWSSNDWDQSRGLTPSPHIFPERRGSSGACRSEIGADRCELARAPMASARQAGEGGEDRRRRSGTGQRGWATVKTAMADSDGAR</sequence>
<dbReference type="AlphaFoldDB" id="A0A6G1E498"/>
<organism evidence="2 3">
    <name type="scientific">Oryza meyeriana var. granulata</name>
    <dbReference type="NCBI Taxonomy" id="110450"/>
    <lineage>
        <taxon>Eukaryota</taxon>
        <taxon>Viridiplantae</taxon>
        <taxon>Streptophyta</taxon>
        <taxon>Embryophyta</taxon>
        <taxon>Tracheophyta</taxon>
        <taxon>Spermatophyta</taxon>
        <taxon>Magnoliopsida</taxon>
        <taxon>Liliopsida</taxon>
        <taxon>Poales</taxon>
        <taxon>Poaceae</taxon>
        <taxon>BOP clade</taxon>
        <taxon>Oryzoideae</taxon>
        <taxon>Oryzeae</taxon>
        <taxon>Oryzinae</taxon>
        <taxon>Oryza</taxon>
        <taxon>Oryza meyeriana</taxon>
    </lineage>
</organism>
<evidence type="ECO:0000256" key="1">
    <source>
        <dbReference type="SAM" id="MobiDB-lite"/>
    </source>
</evidence>
<keyword evidence="3" id="KW-1185">Reference proteome</keyword>
<dbReference type="EMBL" id="SPHZ02000005">
    <property type="protein sequence ID" value="KAF0918763.1"/>
    <property type="molecule type" value="Genomic_DNA"/>
</dbReference>
<dbReference type="Proteomes" id="UP000479710">
    <property type="component" value="Unassembled WGS sequence"/>
</dbReference>
<comment type="caution">
    <text evidence="2">The sequence shown here is derived from an EMBL/GenBank/DDBJ whole genome shotgun (WGS) entry which is preliminary data.</text>
</comment>
<accession>A0A6G1E498</accession>
<evidence type="ECO:0000313" key="2">
    <source>
        <dbReference type="EMBL" id="KAF0918763.1"/>
    </source>
</evidence>
<evidence type="ECO:0000313" key="3">
    <source>
        <dbReference type="Proteomes" id="UP000479710"/>
    </source>
</evidence>
<feature type="compositionally biased region" description="Polar residues" evidence="1">
    <location>
        <begin position="1"/>
        <end position="18"/>
    </location>
</feature>